<dbReference type="RefSeq" id="WP_189398017.1">
    <property type="nucleotide sequence ID" value="NZ_BMXA01000001.1"/>
</dbReference>
<evidence type="ECO:0000259" key="15">
    <source>
        <dbReference type="Pfam" id="PF07715"/>
    </source>
</evidence>
<keyword evidence="8 12" id="KW-0798">TonB box</keyword>
<dbReference type="Pfam" id="PF00593">
    <property type="entry name" value="TonB_dep_Rec_b-barrel"/>
    <property type="match status" value="1"/>
</dbReference>
<evidence type="ECO:0000256" key="6">
    <source>
        <dbReference type="ARBA" id="ARBA00023004"/>
    </source>
</evidence>
<keyword evidence="13" id="KW-0732">Signal</keyword>
<reference evidence="16" key="1">
    <citation type="journal article" date="2014" name="Int. J. Syst. Evol. Microbiol.">
        <title>Complete genome sequence of Corynebacterium casei LMG S-19264T (=DSM 44701T), isolated from a smear-ripened cheese.</title>
        <authorList>
            <consortium name="US DOE Joint Genome Institute (JGI-PGF)"/>
            <person name="Walter F."/>
            <person name="Albersmeier A."/>
            <person name="Kalinowski J."/>
            <person name="Ruckert C."/>
        </authorList>
    </citation>
    <scope>NUCLEOTIDE SEQUENCE</scope>
    <source>
        <strain evidence="16">KCTC 12711</strain>
    </source>
</reference>
<dbReference type="Gene3D" id="2.40.170.20">
    <property type="entry name" value="TonB-dependent receptor, beta-barrel domain"/>
    <property type="match status" value="1"/>
</dbReference>
<accession>A0A918RGW3</accession>
<keyword evidence="16" id="KW-0675">Receptor</keyword>
<keyword evidence="10 11" id="KW-0998">Cell outer membrane</keyword>
<keyword evidence="9 11" id="KW-0472">Membrane</keyword>
<dbReference type="PANTHER" id="PTHR32552">
    <property type="entry name" value="FERRICHROME IRON RECEPTOR-RELATED"/>
    <property type="match status" value="1"/>
</dbReference>
<dbReference type="Pfam" id="PF07715">
    <property type="entry name" value="Plug"/>
    <property type="match status" value="1"/>
</dbReference>
<keyword evidence="17" id="KW-1185">Reference proteome</keyword>
<evidence type="ECO:0000259" key="14">
    <source>
        <dbReference type="Pfam" id="PF00593"/>
    </source>
</evidence>
<keyword evidence="6" id="KW-0408">Iron</keyword>
<dbReference type="EMBL" id="BMXA01000001">
    <property type="protein sequence ID" value="GGZ96292.1"/>
    <property type="molecule type" value="Genomic_DNA"/>
</dbReference>
<keyword evidence="3 11" id="KW-1134">Transmembrane beta strand</keyword>
<evidence type="ECO:0000256" key="10">
    <source>
        <dbReference type="ARBA" id="ARBA00023237"/>
    </source>
</evidence>
<evidence type="ECO:0000313" key="17">
    <source>
        <dbReference type="Proteomes" id="UP000614811"/>
    </source>
</evidence>
<evidence type="ECO:0000256" key="11">
    <source>
        <dbReference type="PROSITE-ProRule" id="PRU01360"/>
    </source>
</evidence>
<dbReference type="AlphaFoldDB" id="A0A918RGW3"/>
<gene>
    <name evidence="16" type="ORF">GCM10008090_00650</name>
</gene>
<evidence type="ECO:0000313" key="16">
    <source>
        <dbReference type="EMBL" id="GGZ96292.1"/>
    </source>
</evidence>
<keyword evidence="2 11" id="KW-0813">Transport</keyword>
<dbReference type="PANTHER" id="PTHR32552:SF81">
    <property type="entry name" value="TONB-DEPENDENT OUTER MEMBRANE RECEPTOR"/>
    <property type="match status" value="1"/>
</dbReference>
<dbReference type="InterPro" id="IPR039426">
    <property type="entry name" value="TonB-dep_rcpt-like"/>
</dbReference>
<keyword evidence="5 11" id="KW-0812">Transmembrane</keyword>
<evidence type="ECO:0000256" key="1">
    <source>
        <dbReference type="ARBA" id="ARBA00004571"/>
    </source>
</evidence>
<feature type="chain" id="PRO_5036926516" evidence="13">
    <location>
        <begin position="30"/>
        <end position="750"/>
    </location>
</feature>
<feature type="signal peptide" evidence="13">
    <location>
        <begin position="1"/>
        <end position="29"/>
    </location>
</feature>
<dbReference type="InterPro" id="IPR036942">
    <property type="entry name" value="Beta-barrel_TonB_sf"/>
</dbReference>
<keyword evidence="4" id="KW-0410">Iron transport</keyword>
<proteinExistence type="inferred from homology"/>
<evidence type="ECO:0000256" key="4">
    <source>
        <dbReference type="ARBA" id="ARBA00022496"/>
    </source>
</evidence>
<name>A0A918RGW3_9GAMM</name>
<evidence type="ECO:0000256" key="7">
    <source>
        <dbReference type="ARBA" id="ARBA00023065"/>
    </source>
</evidence>
<comment type="caution">
    <text evidence="16">The sequence shown here is derived from an EMBL/GenBank/DDBJ whole genome shotgun (WGS) entry which is preliminary data.</text>
</comment>
<dbReference type="GO" id="GO:0009279">
    <property type="term" value="C:cell outer membrane"/>
    <property type="evidence" value="ECO:0007669"/>
    <property type="project" value="UniProtKB-SubCell"/>
</dbReference>
<dbReference type="InterPro" id="IPR012910">
    <property type="entry name" value="Plug_dom"/>
</dbReference>
<feature type="domain" description="TonB-dependent receptor-like beta-barrel" evidence="14">
    <location>
        <begin position="284"/>
        <end position="705"/>
    </location>
</feature>
<protein>
    <submittedName>
        <fullName evidence="16">TonB-dependent receptor</fullName>
    </submittedName>
</protein>
<comment type="similarity">
    <text evidence="11 12">Belongs to the TonB-dependent receptor family.</text>
</comment>
<evidence type="ECO:0000256" key="13">
    <source>
        <dbReference type="SAM" id="SignalP"/>
    </source>
</evidence>
<organism evidence="16 17">
    <name type="scientific">Arenicella chitinivorans</name>
    <dbReference type="NCBI Taxonomy" id="1329800"/>
    <lineage>
        <taxon>Bacteria</taxon>
        <taxon>Pseudomonadati</taxon>
        <taxon>Pseudomonadota</taxon>
        <taxon>Gammaproteobacteria</taxon>
        <taxon>Arenicellales</taxon>
        <taxon>Arenicellaceae</taxon>
        <taxon>Arenicella</taxon>
    </lineage>
</organism>
<evidence type="ECO:0000256" key="12">
    <source>
        <dbReference type="RuleBase" id="RU003357"/>
    </source>
</evidence>
<dbReference type="GO" id="GO:0006826">
    <property type="term" value="P:iron ion transport"/>
    <property type="evidence" value="ECO:0007669"/>
    <property type="project" value="UniProtKB-KW"/>
</dbReference>
<keyword evidence="7" id="KW-0406">Ion transport</keyword>
<dbReference type="InterPro" id="IPR000531">
    <property type="entry name" value="Beta-barrel_TonB"/>
</dbReference>
<evidence type="ECO:0000256" key="3">
    <source>
        <dbReference type="ARBA" id="ARBA00022452"/>
    </source>
</evidence>
<dbReference type="Proteomes" id="UP000614811">
    <property type="component" value="Unassembled WGS sequence"/>
</dbReference>
<evidence type="ECO:0000256" key="9">
    <source>
        <dbReference type="ARBA" id="ARBA00023136"/>
    </source>
</evidence>
<evidence type="ECO:0000256" key="5">
    <source>
        <dbReference type="ARBA" id="ARBA00022692"/>
    </source>
</evidence>
<evidence type="ECO:0000256" key="8">
    <source>
        <dbReference type="ARBA" id="ARBA00023077"/>
    </source>
</evidence>
<reference evidence="16" key="2">
    <citation type="submission" date="2020-09" db="EMBL/GenBank/DDBJ databases">
        <authorList>
            <person name="Sun Q."/>
            <person name="Kim S."/>
        </authorList>
    </citation>
    <scope>NUCLEOTIDE SEQUENCE</scope>
    <source>
        <strain evidence="16">KCTC 12711</strain>
    </source>
</reference>
<dbReference type="PROSITE" id="PS52016">
    <property type="entry name" value="TONB_DEPENDENT_REC_3"/>
    <property type="match status" value="1"/>
</dbReference>
<evidence type="ECO:0000256" key="2">
    <source>
        <dbReference type="ARBA" id="ARBA00022448"/>
    </source>
</evidence>
<feature type="domain" description="TonB-dependent receptor plug" evidence="15">
    <location>
        <begin position="54"/>
        <end position="163"/>
    </location>
</feature>
<sequence>MQKLTAPRFVPTMVALACLSVPAMGHAQAESDAQAQPTQLEEIVVTSRRISENLQDVPVAVSAFNSMALSESGVENITDLQQRLPNTTLQVSRGTSTTLTAYIRGVGQQDPLWGFEPGVGVYVDDVYVARPQGAVLDILDVERVEVLRGPQGTLYGKNTIGGALKYVTRKLRDADQFSVEAKVGSYNQRDLKISAAAPLMGEKLYIGGAVASLNRDGFGEFINLGEENYNKDMVAGRIAAEFYPTDNLSFKFTADRTEDNSNAKGGHRLTPSDLTGEPVLEDVFSTRAGMSTENYVESEGYALHAEWVINDSLTLRSITAAREGFTDTNIDFDNTILRSFDVPARYDDDQTTQELQLSYTGDNLDIVGGLYYYTGEACGTFHALLEEFAGGALPISATTEGCVDTTSSSAYAQANWTLNDRWSLTLGGRYTQDEKDATAKNTLFLGQVVDFDTTPIAPGIVRTDAVGSEDWSEFSPRVGLEYRTAGDNLIYASYSEGFKSGGFDMRARTDQIASGFDPYDPETVGTVEIGYKAELFDNRLRANVAYFNSDYQDQQVTIQRTIDSGADFASTVLNAADSSIQGVELELVYAVSDALTANLTAGLLDAEFDQVLTADPNTGSLTDVADFWGFANTPDTSVNFGFSHHSRVFSDWGMVVTGNIAYRSDTQIFEVPSQLDEEAYTLFNAGLTFTSPNNRLWISLQGKNLGDKEYRLAGYNFATTEAGPGLGGEDTVVGYYGDPRTISLSIGYRY</sequence>
<comment type="subcellular location">
    <subcellularLocation>
        <location evidence="1 11">Cell outer membrane</location>
        <topology evidence="1 11">Multi-pass membrane protein</topology>
    </subcellularLocation>
</comment>
<dbReference type="SUPFAM" id="SSF56935">
    <property type="entry name" value="Porins"/>
    <property type="match status" value="1"/>
</dbReference>